<dbReference type="CDD" id="cd00590">
    <property type="entry name" value="RRM_SF"/>
    <property type="match status" value="1"/>
</dbReference>
<dbReference type="InterPro" id="IPR050441">
    <property type="entry name" value="RBM"/>
</dbReference>
<gene>
    <name evidence="4" type="ORF">PV08_06927</name>
</gene>
<evidence type="ECO:0000313" key="4">
    <source>
        <dbReference type="EMBL" id="KIW14146.1"/>
    </source>
</evidence>
<dbReference type="PANTHER" id="PTHR48034">
    <property type="entry name" value="TRANSFORMER-2 SEX-DETERMINING PROTEIN-RELATED"/>
    <property type="match status" value="1"/>
</dbReference>
<evidence type="ECO:0000256" key="1">
    <source>
        <dbReference type="PROSITE-ProRule" id="PRU00176"/>
    </source>
</evidence>
<proteinExistence type="predicted"/>
<dbReference type="Gene3D" id="3.30.70.330">
    <property type="match status" value="2"/>
</dbReference>
<dbReference type="PROSITE" id="PS50102">
    <property type="entry name" value="RRM"/>
    <property type="match status" value="2"/>
</dbReference>
<feature type="compositionally biased region" description="Pro residues" evidence="2">
    <location>
        <begin position="1"/>
        <end position="10"/>
    </location>
</feature>
<evidence type="ECO:0000313" key="5">
    <source>
        <dbReference type="Proteomes" id="UP000053328"/>
    </source>
</evidence>
<protein>
    <recommendedName>
        <fullName evidence="3">RRM domain-containing protein</fullName>
    </recommendedName>
</protein>
<organism evidence="4 5">
    <name type="scientific">Exophiala spinifera</name>
    <dbReference type="NCBI Taxonomy" id="91928"/>
    <lineage>
        <taxon>Eukaryota</taxon>
        <taxon>Fungi</taxon>
        <taxon>Dikarya</taxon>
        <taxon>Ascomycota</taxon>
        <taxon>Pezizomycotina</taxon>
        <taxon>Eurotiomycetes</taxon>
        <taxon>Chaetothyriomycetidae</taxon>
        <taxon>Chaetothyriales</taxon>
        <taxon>Herpotrichiellaceae</taxon>
        <taxon>Exophiala</taxon>
    </lineage>
</organism>
<dbReference type="GeneID" id="27334010"/>
<dbReference type="Proteomes" id="UP000053328">
    <property type="component" value="Unassembled WGS sequence"/>
</dbReference>
<dbReference type="EMBL" id="KN847496">
    <property type="protein sequence ID" value="KIW14146.1"/>
    <property type="molecule type" value="Genomic_DNA"/>
</dbReference>
<dbReference type="Pfam" id="PF00076">
    <property type="entry name" value="RRM_1"/>
    <property type="match status" value="2"/>
</dbReference>
<keyword evidence="1" id="KW-0694">RNA-binding</keyword>
<feature type="region of interest" description="Disordered" evidence="2">
    <location>
        <begin position="1"/>
        <end position="56"/>
    </location>
</feature>
<dbReference type="STRING" id="91928.A0A0D1YGM7"/>
<dbReference type="GO" id="GO:0003723">
    <property type="term" value="F:RNA binding"/>
    <property type="evidence" value="ECO:0007669"/>
    <property type="project" value="UniProtKB-UniRule"/>
</dbReference>
<dbReference type="VEuPathDB" id="FungiDB:PV08_06927"/>
<evidence type="ECO:0000256" key="2">
    <source>
        <dbReference type="SAM" id="MobiDB-lite"/>
    </source>
</evidence>
<feature type="domain" description="RRM" evidence="3">
    <location>
        <begin position="310"/>
        <end position="387"/>
    </location>
</feature>
<dbReference type="AlphaFoldDB" id="A0A0D1YGM7"/>
<feature type="domain" description="RRM" evidence="3">
    <location>
        <begin position="128"/>
        <end position="206"/>
    </location>
</feature>
<keyword evidence="5" id="KW-1185">Reference proteome</keyword>
<dbReference type="HOGENOM" id="CLU_032228_0_0_1"/>
<dbReference type="InterPro" id="IPR000504">
    <property type="entry name" value="RRM_dom"/>
</dbReference>
<reference evidence="4 5" key="1">
    <citation type="submission" date="2015-01" db="EMBL/GenBank/DDBJ databases">
        <title>The Genome Sequence of Exophiala spinifera CBS89968.</title>
        <authorList>
            <consortium name="The Broad Institute Genomics Platform"/>
            <person name="Cuomo C."/>
            <person name="de Hoog S."/>
            <person name="Gorbushina A."/>
            <person name="Stielow B."/>
            <person name="Teixiera M."/>
            <person name="Abouelleil A."/>
            <person name="Chapman S.B."/>
            <person name="Priest M."/>
            <person name="Young S.K."/>
            <person name="Wortman J."/>
            <person name="Nusbaum C."/>
            <person name="Birren B."/>
        </authorList>
    </citation>
    <scope>NUCLEOTIDE SEQUENCE [LARGE SCALE GENOMIC DNA]</scope>
    <source>
        <strain evidence="4 5">CBS 89968</strain>
    </source>
</reference>
<accession>A0A0D1YGM7</accession>
<dbReference type="SUPFAM" id="SSF54928">
    <property type="entry name" value="RNA-binding domain, RBD"/>
    <property type="match status" value="2"/>
</dbReference>
<dbReference type="RefSeq" id="XP_016234362.1">
    <property type="nucleotide sequence ID" value="XM_016381260.1"/>
</dbReference>
<sequence>MPHLPLPPPSARSRASSPPSPSSGRDVGALDTEMGFLSVGNTTTRPGSSSATSTLTGAAIAPSQEDDVFAYVPPSGPAALRAVSGHVPQRISPSFRAPNAFGNFEPRPDRVLQTPNARNAQGMFPPEALIFVANLSSGRTIDQLEQSCHEAFDKFGACHIFIKYDPRQHPFAFVQFENIDDANQAMSYTTDLELDGRKIRLERGKADRAVILSKKDGSPMTEAEARGVLEPYGRIELCIPADSRHLSISGMYIKFAFYLDCRDALKGHNNAKSPFTVVLAPAMEPRFHLGPDGLPKVRGFASPRSLMDAKSIFVGNLPEYATRHEVESLFQEYGSILQTNIIKKTFADGGINVFAFIEFAHPHEADRASLADHDLHGHKLRIEPKEYSSRRASRVNNENLIVHAPRYNYAGTMNKGQVYDHIASSSARQVYASTTSAPYPPPAPTLYNAQPVFNPMTQMVTPPHHNYGTHNSHAYGHGPQNNIAGMPAGPAPPSYQTPPSSSNYAQHMLPPGMFSPTPPGNNYGCGPWFANSSRYAGRERYPNEGTYYR</sequence>
<dbReference type="OrthoDB" id="410044at2759"/>
<dbReference type="SMART" id="SM00360">
    <property type="entry name" value="RRM"/>
    <property type="match status" value="2"/>
</dbReference>
<dbReference type="InterPro" id="IPR012677">
    <property type="entry name" value="Nucleotide-bd_a/b_plait_sf"/>
</dbReference>
<evidence type="ECO:0000259" key="3">
    <source>
        <dbReference type="PROSITE" id="PS50102"/>
    </source>
</evidence>
<name>A0A0D1YGM7_9EURO</name>
<dbReference type="InterPro" id="IPR035979">
    <property type="entry name" value="RBD_domain_sf"/>
</dbReference>